<dbReference type="InterPro" id="IPR017452">
    <property type="entry name" value="GPCR_Rhodpsn_7TM"/>
</dbReference>
<evidence type="ECO:0000256" key="3">
    <source>
        <dbReference type="ARBA" id="ARBA00022692"/>
    </source>
</evidence>
<evidence type="ECO:0000259" key="13">
    <source>
        <dbReference type="PROSITE" id="PS50262"/>
    </source>
</evidence>
<dbReference type="PANTHER" id="PTHR24248">
    <property type="entry name" value="ADRENERGIC RECEPTOR-RELATED G-PROTEIN COUPLED RECEPTOR"/>
    <property type="match status" value="1"/>
</dbReference>
<keyword evidence="6 12" id="KW-0472">Membrane</keyword>
<dbReference type="GO" id="GO:0001591">
    <property type="term" value="F:dopamine neurotransmitter receptor activity, coupled via Gi/Go"/>
    <property type="evidence" value="ECO:0007669"/>
    <property type="project" value="TreeGrafter"/>
</dbReference>
<evidence type="ECO:0000256" key="8">
    <source>
        <dbReference type="ARBA" id="ARBA00023170"/>
    </source>
</evidence>
<dbReference type="EMBL" id="OR344077">
    <property type="protein sequence ID" value="WNH96633.1"/>
    <property type="molecule type" value="mRNA"/>
</dbReference>
<feature type="region of interest" description="Disordered" evidence="11">
    <location>
        <begin position="215"/>
        <end position="244"/>
    </location>
</feature>
<organism evidence="14">
    <name type="scientific">Sinonovacula constricta</name>
    <name type="common">Razor clam</name>
    <dbReference type="NCBI Taxonomy" id="98310"/>
    <lineage>
        <taxon>Eukaryota</taxon>
        <taxon>Metazoa</taxon>
        <taxon>Spiralia</taxon>
        <taxon>Lophotrochozoa</taxon>
        <taxon>Mollusca</taxon>
        <taxon>Bivalvia</taxon>
        <taxon>Autobranchia</taxon>
        <taxon>Heteroconchia</taxon>
        <taxon>Euheterodonta</taxon>
        <taxon>Imparidentia</taxon>
        <taxon>Neoheterodontei</taxon>
        <taxon>Cardiida</taxon>
        <taxon>Tellinoidea</taxon>
        <taxon>Solecurtidae</taxon>
        <taxon>Sinonovacula</taxon>
    </lineage>
</organism>
<feature type="transmembrane region" description="Helical" evidence="12">
    <location>
        <begin position="12"/>
        <end position="37"/>
    </location>
</feature>
<dbReference type="GO" id="GO:0005886">
    <property type="term" value="C:plasma membrane"/>
    <property type="evidence" value="ECO:0007669"/>
    <property type="project" value="UniProtKB-SubCell"/>
</dbReference>
<evidence type="ECO:0000256" key="5">
    <source>
        <dbReference type="ARBA" id="ARBA00023040"/>
    </source>
</evidence>
<feature type="transmembrane region" description="Helical" evidence="12">
    <location>
        <begin position="172"/>
        <end position="197"/>
    </location>
</feature>
<keyword evidence="8 10" id="KW-0675">Receptor</keyword>
<dbReference type="InterPro" id="IPR000276">
    <property type="entry name" value="GPCR_Rhodpsn"/>
</dbReference>
<feature type="region of interest" description="Disordered" evidence="11">
    <location>
        <begin position="274"/>
        <end position="313"/>
    </location>
</feature>
<evidence type="ECO:0000313" key="14">
    <source>
        <dbReference type="EMBL" id="WNH96633.1"/>
    </source>
</evidence>
<evidence type="ECO:0000256" key="7">
    <source>
        <dbReference type="ARBA" id="ARBA00023157"/>
    </source>
</evidence>
<dbReference type="SUPFAM" id="SSF81321">
    <property type="entry name" value="Family A G protein-coupled receptor-like"/>
    <property type="match status" value="1"/>
</dbReference>
<dbReference type="PANTHER" id="PTHR24248:SF125">
    <property type="entry name" value="DOPAMINE D2-LIKE RECEPTOR"/>
    <property type="match status" value="1"/>
</dbReference>
<feature type="compositionally biased region" description="Polar residues" evidence="11">
    <location>
        <begin position="290"/>
        <end position="299"/>
    </location>
</feature>
<gene>
    <name evidence="14" type="primary">5-HT2-2</name>
</gene>
<keyword evidence="7" id="KW-1015">Disulfide bond</keyword>
<dbReference type="PROSITE" id="PS50262">
    <property type="entry name" value="G_PROTEIN_RECEP_F1_2"/>
    <property type="match status" value="1"/>
</dbReference>
<keyword evidence="3 10" id="KW-0812">Transmembrane</keyword>
<evidence type="ECO:0000256" key="9">
    <source>
        <dbReference type="ARBA" id="ARBA00023224"/>
    </source>
</evidence>
<evidence type="ECO:0000256" key="6">
    <source>
        <dbReference type="ARBA" id="ARBA00023136"/>
    </source>
</evidence>
<dbReference type="PRINTS" id="PR00237">
    <property type="entry name" value="GPCRRHODOPSN"/>
</dbReference>
<evidence type="ECO:0000256" key="1">
    <source>
        <dbReference type="ARBA" id="ARBA00004651"/>
    </source>
</evidence>
<name>A0AA95ZCZ8_SINCO</name>
<sequence>MTSSSDDAFKEYNWAVLSLLPVAIFGVAGNILVCMAVSMEKRLQSVTNYFLLSLAITDLLVCLVVWPFSILSEFFGYWPLNIALCDLFITSDVLMCTSSILHLCTISLERYLAIRSPLSSRTRSKRTVRIKIFLVWATSLAISSPIMILGFVDETNILNKDQCVLSNNYFIIYGSVSAFFIPLGIMCLLFGFTIYLLRSQWKSCESKHYGDSESIRRSTSNRTLSVTKPVGNKQNSAPLTRRSNSYPDRETIAVSVIHDRTEYNDNCLGLSLYPPRPSLGETNKPRSVESYDSQATTISDMAPVSPSDSQDSSEYRMDFGILRQRSIPIDETEEMSISSSNFYNSIDTSVTPVITTPNNDNDFNENEQPRNKKVAHTFSAPSRLHNICSRRSHSVFSKKDSVKQKQAKSNVKTEQKASKTLGILFATFVICWGPFFIVNIMTVLCERCHFDHVMVTLQAGMSGVSEQGVTMSIGGYNRGGTVASGMNLD</sequence>
<evidence type="ECO:0000256" key="12">
    <source>
        <dbReference type="SAM" id="Phobius"/>
    </source>
</evidence>
<feature type="transmembrane region" description="Helical" evidence="12">
    <location>
        <begin position="133"/>
        <end position="152"/>
    </location>
</feature>
<dbReference type="GO" id="GO:0004930">
    <property type="term" value="F:G protein-coupled receptor activity"/>
    <property type="evidence" value="ECO:0007669"/>
    <property type="project" value="UniProtKB-KW"/>
</dbReference>
<dbReference type="PROSITE" id="PS00237">
    <property type="entry name" value="G_PROTEIN_RECEP_F1_1"/>
    <property type="match status" value="1"/>
</dbReference>
<proteinExistence type="evidence at transcript level"/>
<keyword evidence="4 12" id="KW-1133">Transmembrane helix</keyword>
<feature type="transmembrane region" description="Helical" evidence="12">
    <location>
        <begin position="49"/>
        <end position="68"/>
    </location>
</feature>
<evidence type="ECO:0000256" key="2">
    <source>
        <dbReference type="ARBA" id="ARBA00022475"/>
    </source>
</evidence>
<keyword evidence="9 10" id="KW-0807">Transducer</keyword>
<dbReference type="FunFam" id="1.20.1070.10:FF:000523">
    <property type="entry name" value="5-hydroxytryptamine receptor 2B"/>
    <property type="match status" value="1"/>
</dbReference>
<reference evidence="14" key="1">
    <citation type="submission" date="2023-07" db="EMBL/GenBank/DDBJ databases">
        <authorList>
            <person name="Dong Y."/>
            <person name="You Q."/>
        </authorList>
    </citation>
    <scope>NUCLEOTIDE SEQUENCE</scope>
</reference>
<dbReference type="Pfam" id="PF00001">
    <property type="entry name" value="7tm_1"/>
    <property type="match status" value="1"/>
</dbReference>
<evidence type="ECO:0000256" key="4">
    <source>
        <dbReference type="ARBA" id="ARBA00022989"/>
    </source>
</evidence>
<protein>
    <submittedName>
        <fullName evidence="14">5-HT2-2</fullName>
    </submittedName>
</protein>
<feature type="transmembrane region" description="Helical" evidence="12">
    <location>
        <begin position="88"/>
        <end position="112"/>
    </location>
</feature>
<evidence type="ECO:0000256" key="10">
    <source>
        <dbReference type="RuleBase" id="RU000688"/>
    </source>
</evidence>
<keyword evidence="5 10" id="KW-0297">G-protein coupled receptor</keyword>
<dbReference type="Gene3D" id="1.20.1070.10">
    <property type="entry name" value="Rhodopsin 7-helix transmembrane proteins"/>
    <property type="match status" value="2"/>
</dbReference>
<keyword evidence="2" id="KW-1003">Cell membrane</keyword>
<evidence type="ECO:0000256" key="11">
    <source>
        <dbReference type="SAM" id="MobiDB-lite"/>
    </source>
</evidence>
<feature type="domain" description="G-protein coupled receptors family 1 profile" evidence="13">
    <location>
        <begin position="29"/>
        <end position="444"/>
    </location>
</feature>
<comment type="subcellular location">
    <subcellularLocation>
        <location evidence="1">Cell membrane</location>
        <topology evidence="1">Multi-pass membrane protein</topology>
    </subcellularLocation>
</comment>
<comment type="similarity">
    <text evidence="10">Belongs to the G-protein coupled receptor 1 family.</text>
</comment>
<dbReference type="GO" id="GO:0045202">
    <property type="term" value="C:synapse"/>
    <property type="evidence" value="ECO:0007669"/>
    <property type="project" value="GOC"/>
</dbReference>
<accession>A0AA95ZCZ8</accession>
<dbReference type="AlphaFoldDB" id="A0AA95ZCZ8"/>
<feature type="compositionally biased region" description="Polar residues" evidence="11">
    <location>
        <begin position="217"/>
        <end position="244"/>
    </location>
</feature>
<feature type="transmembrane region" description="Helical" evidence="12">
    <location>
        <begin position="421"/>
        <end position="444"/>
    </location>
</feature>